<gene>
    <name evidence="1" type="ORF">QYM36_015346</name>
</gene>
<evidence type="ECO:0000313" key="1">
    <source>
        <dbReference type="EMBL" id="KAK2707608.1"/>
    </source>
</evidence>
<sequence>MVCQNVYGKAEMKDYRVSATEELNRWSNKLAAYASQLRRDRRENLQRLTVVSCALKQCRNSLKAKYEERQRRLASVRSTLLTQLIPIAPSFNESNEPVSLADSMRESRRKRAMYRFDLEDFQLEKCFGNCSAESGCKDCSRKSALENLSVSIDPKSAKNISSLNVYIFDKVCNESSRKRHSVDDTMDELDRFLRCPESKIRKL</sequence>
<proteinExistence type="predicted"/>
<evidence type="ECO:0000313" key="2">
    <source>
        <dbReference type="Proteomes" id="UP001187531"/>
    </source>
</evidence>
<dbReference type="AlphaFoldDB" id="A0AA88KUL4"/>
<name>A0AA88KUL4_ARTSF</name>
<keyword evidence="2" id="KW-1185">Reference proteome</keyword>
<accession>A0AA88KUL4</accession>
<protein>
    <submittedName>
        <fullName evidence="1">Uncharacterized protein</fullName>
    </submittedName>
</protein>
<dbReference type="Proteomes" id="UP001187531">
    <property type="component" value="Unassembled WGS sequence"/>
</dbReference>
<organism evidence="1 2">
    <name type="scientific">Artemia franciscana</name>
    <name type="common">Brine shrimp</name>
    <name type="synonym">Artemia sanfranciscana</name>
    <dbReference type="NCBI Taxonomy" id="6661"/>
    <lineage>
        <taxon>Eukaryota</taxon>
        <taxon>Metazoa</taxon>
        <taxon>Ecdysozoa</taxon>
        <taxon>Arthropoda</taxon>
        <taxon>Crustacea</taxon>
        <taxon>Branchiopoda</taxon>
        <taxon>Anostraca</taxon>
        <taxon>Artemiidae</taxon>
        <taxon>Artemia</taxon>
    </lineage>
</organism>
<comment type="caution">
    <text evidence="1">The sequence shown here is derived from an EMBL/GenBank/DDBJ whole genome shotgun (WGS) entry which is preliminary data.</text>
</comment>
<dbReference type="EMBL" id="JAVRJZ010000019">
    <property type="protein sequence ID" value="KAK2707608.1"/>
    <property type="molecule type" value="Genomic_DNA"/>
</dbReference>
<reference evidence="1" key="1">
    <citation type="submission" date="2023-07" db="EMBL/GenBank/DDBJ databases">
        <title>Chromosome-level genome assembly of Artemia franciscana.</title>
        <authorList>
            <person name="Jo E."/>
        </authorList>
    </citation>
    <scope>NUCLEOTIDE SEQUENCE</scope>
    <source>
        <tissue evidence="1">Whole body</tissue>
    </source>
</reference>